<reference evidence="2 3" key="1">
    <citation type="submission" date="2018-12" db="EMBL/GenBank/DDBJ databases">
        <title>Unveiling genomic diversity among members of the Bifidobacterium pseudolongum species, a widely distributed gut commensal of the animal kingdom.</title>
        <authorList>
            <person name="Lugli G.A."/>
            <person name="Duranti S."/>
            <person name="Albert K."/>
            <person name="Mancabelli L."/>
            <person name="Napoli S."/>
            <person name="Viappiani A."/>
            <person name="Anzalone R."/>
            <person name="Longhi G."/>
            <person name="Milani C."/>
            <person name="Turroni F."/>
            <person name="Alessandri G."/>
            <person name="Sela D.A."/>
            <person name="Van Sinderen D."/>
            <person name="Ventura M."/>
        </authorList>
    </citation>
    <scope>NUCLEOTIDE SEQUENCE [LARGE SCALE GENOMIC DNA]</scope>
    <source>
        <strain evidence="2 3">2017B</strain>
    </source>
</reference>
<dbReference type="Proteomes" id="UP000291920">
    <property type="component" value="Unassembled WGS sequence"/>
</dbReference>
<dbReference type="InterPro" id="IPR001387">
    <property type="entry name" value="Cro/C1-type_HTH"/>
</dbReference>
<sequence length="370" mass="41286">MLGLGSRLQAWRMSNGCSRSDLSQRTGGYVRPGAIEAWEQGRRKSITVGELLALALATGIPPIRMLVDFDHIEDPCDYPHFRGGATNYGVSVDLLQRIPARTGRGPDGNGREHDLSSFGGRLAATRKRLSKTVQRVCDDAGRMVEKSAIESWESGRRTRISVEDLLALSYVFAEPPVCLLFDVYSPDEPCDYPPLQSLTNREAARLYLSGRYRRTKRQVEDARRYAAERHLTPGTPMWEAIQHPKLMHDPADNRDTMPRRPKRGIPPGCLSVEQVAERLCWQATSRNIGLVMALIRRGYLPKPTDGAIPLQALLKCEERHPWLRALCTPMSCPELDGIGLPVCRIPLSITMMPGHAMATPRNVLLCAWGL</sequence>
<dbReference type="AlphaFoldDB" id="A0A4Q5AKH4"/>
<dbReference type="GO" id="GO:0003677">
    <property type="term" value="F:DNA binding"/>
    <property type="evidence" value="ECO:0007669"/>
    <property type="project" value="InterPro"/>
</dbReference>
<dbReference type="RefSeq" id="WP_129870957.1">
    <property type="nucleotide sequence ID" value="NZ_RYUO01000003.1"/>
</dbReference>
<dbReference type="PROSITE" id="PS50943">
    <property type="entry name" value="HTH_CROC1"/>
    <property type="match status" value="1"/>
</dbReference>
<evidence type="ECO:0000313" key="2">
    <source>
        <dbReference type="EMBL" id="RYQ29949.1"/>
    </source>
</evidence>
<dbReference type="SMART" id="SM00530">
    <property type="entry name" value="HTH_XRE"/>
    <property type="match status" value="2"/>
</dbReference>
<dbReference type="CDD" id="cd00093">
    <property type="entry name" value="HTH_XRE"/>
    <property type="match status" value="1"/>
</dbReference>
<accession>A0A4Q5AKH4</accession>
<gene>
    <name evidence="2" type="ORF">PG2017B_1232</name>
</gene>
<dbReference type="EMBL" id="RYUT01000003">
    <property type="protein sequence ID" value="RYQ29949.1"/>
    <property type="molecule type" value="Genomic_DNA"/>
</dbReference>
<evidence type="ECO:0000313" key="3">
    <source>
        <dbReference type="Proteomes" id="UP000291920"/>
    </source>
</evidence>
<evidence type="ECO:0000259" key="1">
    <source>
        <dbReference type="PROSITE" id="PS50943"/>
    </source>
</evidence>
<dbReference type="Gene3D" id="1.10.260.40">
    <property type="entry name" value="lambda repressor-like DNA-binding domains"/>
    <property type="match status" value="2"/>
</dbReference>
<comment type="caution">
    <text evidence="2">The sequence shown here is derived from an EMBL/GenBank/DDBJ whole genome shotgun (WGS) entry which is preliminary data.</text>
</comment>
<dbReference type="SUPFAM" id="SSF47413">
    <property type="entry name" value="lambda repressor-like DNA-binding domains"/>
    <property type="match status" value="2"/>
</dbReference>
<organism evidence="2 3">
    <name type="scientific">Bifidobacterium pseudolongum subsp. globosum</name>
    <dbReference type="NCBI Taxonomy" id="1690"/>
    <lineage>
        <taxon>Bacteria</taxon>
        <taxon>Bacillati</taxon>
        <taxon>Actinomycetota</taxon>
        <taxon>Actinomycetes</taxon>
        <taxon>Bifidobacteriales</taxon>
        <taxon>Bifidobacteriaceae</taxon>
        <taxon>Bifidobacterium</taxon>
    </lineage>
</organism>
<dbReference type="InterPro" id="IPR010982">
    <property type="entry name" value="Lambda_DNA-bd_dom_sf"/>
</dbReference>
<name>A0A4Q5AKH4_9BIFI</name>
<protein>
    <submittedName>
        <fullName evidence="2">Helix-turn-helix domain-containing protein</fullName>
    </submittedName>
</protein>
<dbReference type="Pfam" id="PF01381">
    <property type="entry name" value="HTH_3"/>
    <property type="match status" value="1"/>
</dbReference>
<proteinExistence type="predicted"/>
<feature type="domain" description="HTH cro/C1-type" evidence="1">
    <location>
        <begin position="8"/>
        <end position="66"/>
    </location>
</feature>